<comment type="caution">
    <text evidence="13">The sequence shown here is derived from an EMBL/GenBank/DDBJ whole genome shotgun (WGS) entry which is preliminary data.</text>
</comment>
<comment type="subunit">
    <text evidence="9">Forms a ring-shaped head-to-tail homodimer around DNA.</text>
</comment>
<dbReference type="SUPFAM" id="SSF55979">
    <property type="entry name" value="DNA clamp"/>
    <property type="match status" value="3"/>
</dbReference>
<protein>
    <recommendedName>
        <fullName evidence="9">Beta sliding clamp</fullName>
    </recommendedName>
</protein>
<evidence type="ECO:0000259" key="10">
    <source>
        <dbReference type="Pfam" id="PF00712"/>
    </source>
</evidence>
<dbReference type="GO" id="GO:0009360">
    <property type="term" value="C:DNA polymerase III complex"/>
    <property type="evidence" value="ECO:0007669"/>
    <property type="project" value="InterPro"/>
</dbReference>
<dbReference type="PANTHER" id="PTHR30478">
    <property type="entry name" value="DNA POLYMERASE III SUBUNIT BETA"/>
    <property type="match status" value="1"/>
</dbReference>
<keyword evidence="7 9" id="KW-0239">DNA-directed DNA polymerase</keyword>
<dbReference type="GO" id="GO:0005737">
    <property type="term" value="C:cytoplasm"/>
    <property type="evidence" value="ECO:0007669"/>
    <property type="project" value="UniProtKB-SubCell"/>
</dbReference>
<evidence type="ECO:0000256" key="4">
    <source>
        <dbReference type="ARBA" id="ARBA00022679"/>
    </source>
</evidence>
<dbReference type="GO" id="GO:0008408">
    <property type="term" value="F:3'-5' exonuclease activity"/>
    <property type="evidence" value="ECO:0007669"/>
    <property type="project" value="InterPro"/>
</dbReference>
<evidence type="ECO:0000256" key="3">
    <source>
        <dbReference type="ARBA" id="ARBA00022490"/>
    </source>
</evidence>
<dbReference type="Pfam" id="PF00712">
    <property type="entry name" value="DNA_pol3_beta"/>
    <property type="match status" value="1"/>
</dbReference>
<keyword evidence="6 9" id="KW-0235">DNA replication</keyword>
<dbReference type="NCBIfam" id="TIGR00663">
    <property type="entry name" value="dnan"/>
    <property type="match status" value="1"/>
</dbReference>
<evidence type="ECO:0000256" key="2">
    <source>
        <dbReference type="ARBA" id="ARBA00010752"/>
    </source>
</evidence>
<keyword evidence="4 9" id="KW-0808">Transferase</keyword>
<dbReference type="InterPro" id="IPR022634">
    <property type="entry name" value="DNA_polIII_beta_N"/>
</dbReference>
<evidence type="ECO:0000256" key="7">
    <source>
        <dbReference type="ARBA" id="ARBA00022932"/>
    </source>
</evidence>
<evidence type="ECO:0000256" key="8">
    <source>
        <dbReference type="ARBA" id="ARBA00023125"/>
    </source>
</evidence>
<feature type="domain" description="DNA polymerase III beta sliding clamp C-terminal" evidence="12">
    <location>
        <begin position="259"/>
        <end position="360"/>
    </location>
</feature>
<keyword evidence="5 9" id="KW-0548">Nucleotidyltransferase</keyword>
<evidence type="ECO:0000313" key="14">
    <source>
        <dbReference type="Proteomes" id="UP000231067"/>
    </source>
</evidence>
<keyword evidence="3 9" id="KW-0963">Cytoplasm</keyword>
<dbReference type="EMBL" id="PCSH01000047">
    <property type="protein sequence ID" value="PIP41692.1"/>
    <property type="molecule type" value="Genomic_DNA"/>
</dbReference>
<dbReference type="InterPro" id="IPR001001">
    <property type="entry name" value="DNA_polIII_beta"/>
</dbReference>
<organism evidence="13 14">
    <name type="scientific">Candidatus Desantisbacteria bacterium CG23_combo_of_CG06-09_8_20_14_all_40_23</name>
    <dbReference type="NCBI Taxonomy" id="1974550"/>
    <lineage>
        <taxon>Bacteria</taxon>
        <taxon>Candidatus Desantisiibacteriota</taxon>
    </lineage>
</organism>
<dbReference type="GO" id="GO:0003887">
    <property type="term" value="F:DNA-directed DNA polymerase activity"/>
    <property type="evidence" value="ECO:0007669"/>
    <property type="project" value="UniProtKB-UniRule"/>
</dbReference>
<dbReference type="PANTHER" id="PTHR30478:SF0">
    <property type="entry name" value="BETA SLIDING CLAMP"/>
    <property type="match status" value="1"/>
</dbReference>
<evidence type="ECO:0000313" key="13">
    <source>
        <dbReference type="EMBL" id="PIP41692.1"/>
    </source>
</evidence>
<dbReference type="SMART" id="SM00480">
    <property type="entry name" value="POL3Bc"/>
    <property type="match status" value="1"/>
</dbReference>
<dbReference type="Gene3D" id="3.10.150.10">
    <property type="entry name" value="DNA Polymerase III, subunit A, domain 2"/>
    <property type="match status" value="1"/>
</dbReference>
<gene>
    <name evidence="13" type="primary">dnaN</name>
    <name evidence="13" type="ORF">COX18_02645</name>
</gene>
<evidence type="ECO:0000256" key="6">
    <source>
        <dbReference type="ARBA" id="ARBA00022705"/>
    </source>
</evidence>
<dbReference type="Proteomes" id="UP000231067">
    <property type="component" value="Unassembled WGS sequence"/>
</dbReference>
<dbReference type="InterPro" id="IPR022635">
    <property type="entry name" value="DNA_polIII_beta_C"/>
</dbReference>
<dbReference type="InterPro" id="IPR046938">
    <property type="entry name" value="DNA_clamp_sf"/>
</dbReference>
<dbReference type="InterPro" id="IPR022637">
    <property type="entry name" value="DNA_polIII_beta_cen"/>
</dbReference>
<comment type="function">
    <text evidence="9">Confers DNA tethering and processivity to DNA polymerases and other proteins. Acts as a clamp, forming a ring around DNA (a reaction catalyzed by the clamp-loading complex) which diffuses in an ATP-independent manner freely and bidirectionally along dsDNA. Initially characterized for its ability to contact the catalytic subunit of DNA polymerase III (Pol III), a complex, multichain enzyme responsible for most of the replicative synthesis in bacteria; Pol III exhibits 3'-5' exonuclease proofreading activity. The beta chain is required for initiation of replication as well as for processivity of DNA replication.</text>
</comment>
<evidence type="ECO:0000259" key="12">
    <source>
        <dbReference type="Pfam" id="PF02768"/>
    </source>
</evidence>
<evidence type="ECO:0000259" key="11">
    <source>
        <dbReference type="Pfam" id="PF02767"/>
    </source>
</evidence>
<name>A0A2H0A8C6_9BACT</name>
<proteinExistence type="inferred from homology"/>
<accession>A0A2H0A8C6</accession>
<dbReference type="Pfam" id="PF02767">
    <property type="entry name" value="DNA_pol3_beta_2"/>
    <property type="match status" value="1"/>
</dbReference>
<feature type="domain" description="DNA polymerase III beta sliding clamp N-terminal" evidence="10">
    <location>
        <begin position="1"/>
        <end position="127"/>
    </location>
</feature>
<dbReference type="Pfam" id="PF02768">
    <property type="entry name" value="DNA_pol3_beta_3"/>
    <property type="match status" value="1"/>
</dbReference>
<sequence length="377" mass="42448">MNVVVKTNAFLESLQAMVISQKLLIPILANVLLRANIMEGEVGLEPTPTLTVISTDLDISVECKIAVDIIEEGSITLPFKKLLDIVREMPGEDISIKVNEDYYTIIASEKSFFYISGLPEDDYPNIPSITGDKYFSILSSVFKRMIRKVAFSVAVDDSRQTLNGGCLSVEGAEVKIIATDGYIFSYAKHILSSPVNQNMCVIIPNKTLNEIMKVLKEESIVDVYLKNNQIMLNFDDIVFTARLLDGSFPDYKNFLPNITQDNVLHINRNTLLNTCRRVSIMNTVDVDVFNICISDNTIEVTTIAPGMGEAKENITDIDYKGENFSVKYKSKHTINVLKNIDIEEIDMFFVSELKAGVINIKTKTEEYFYFIVPIIER</sequence>
<dbReference type="Gene3D" id="3.70.10.10">
    <property type="match status" value="1"/>
</dbReference>
<comment type="similarity">
    <text evidence="2 9">Belongs to the beta sliding clamp family.</text>
</comment>
<dbReference type="AlphaFoldDB" id="A0A2H0A8C6"/>
<dbReference type="GO" id="GO:0003677">
    <property type="term" value="F:DNA binding"/>
    <property type="evidence" value="ECO:0007669"/>
    <property type="project" value="UniProtKB-UniRule"/>
</dbReference>
<feature type="domain" description="DNA polymerase III beta sliding clamp central" evidence="11">
    <location>
        <begin position="139"/>
        <end position="250"/>
    </location>
</feature>
<evidence type="ECO:0000256" key="9">
    <source>
        <dbReference type="PIRNR" id="PIRNR000804"/>
    </source>
</evidence>
<dbReference type="PIRSF" id="PIRSF000804">
    <property type="entry name" value="DNA_pol_III_b"/>
    <property type="match status" value="1"/>
</dbReference>
<evidence type="ECO:0000256" key="5">
    <source>
        <dbReference type="ARBA" id="ARBA00022695"/>
    </source>
</evidence>
<keyword evidence="8" id="KW-0238">DNA-binding</keyword>
<reference evidence="13 14" key="1">
    <citation type="submission" date="2017-09" db="EMBL/GenBank/DDBJ databases">
        <title>Depth-based differentiation of microbial function through sediment-hosted aquifers and enrichment of novel symbionts in the deep terrestrial subsurface.</title>
        <authorList>
            <person name="Probst A.J."/>
            <person name="Ladd B."/>
            <person name="Jarett J.K."/>
            <person name="Geller-Mcgrath D.E."/>
            <person name="Sieber C.M."/>
            <person name="Emerson J.B."/>
            <person name="Anantharaman K."/>
            <person name="Thomas B.C."/>
            <person name="Malmstrom R."/>
            <person name="Stieglmeier M."/>
            <person name="Klingl A."/>
            <person name="Woyke T."/>
            <person name="Ryan C.M."/>
            <person name="Banfield J.F."/>
        </authorList>
    </citation>
    <scope>NUCLEOTIDE SEQUENCE [LARGE SCALE GENOMIC DNA]</scope>
    <source>
        <strain evidence="13">CG23_combo_of_CG06-09_8_20_14_all_40_23</strain>
    </source>
</reference>
<dbReference type="CDD" id="cd00140">
    <property type="entry name" value="beta_clamp"/>
    <property type="match status" value="1"/>
</dbReference>
<comment type="subcellular location">
    <subcellularLocation>
        <location evidence="1 9">Cytoplasm</location>
    </subcellularLocation>
</comment>
<dbReference type="GO" id="GO:0006271">
    <property type="term" value="P:DNA strand elongation involved in DNA replication"/>
    <property type="evidence" value="ECO:0007669"/>
    <property type="project" value="TreeGrafter"/>
</dbReference>
<evidence type="ECO:0000256" key="1">
    <source>
        <dbReference type="ARBA" id="ARBA00004496"/>
    </source>
</evidence>